<dbReference type="Pfam" id="PF19291">
    <property type="entry name" value="TREH_N"/>
    <property type="match status" value="1"/>
</dbReference>
<comment type="caution">
    <text evidence="3">The sequence shown here is derived from an EMBL/GenBank/DDBJ whole genome shotgun (WGS) entry which is preliminary data.</text>
</comment>
<dbReference type="Proteomes" id="UP000578030">
    <property type="component" value="Unassembled WGS sequence"/>
</dbReference>
<reference evidence="3 4" key="1">
    <citation type="submission" date="2020-04" db="EMBL/GenBank/DDBJ databases">
        <title>Description of novel Gluconacetobacter.</title>
        <authorList>
            <person name="Sombolestani A."/>
        </authorList>
    </citation>
    <scope>NUCLEOTIDE SEQUENCE [LARGE SCALE GENOMIC DNA]</scope>
    <source>
        <strain evidence="3 4">LMG 27802</strain>
    </source>
</reference>
<dbReference type="PANTHER" id="PTHR31616">
    <property type="entry name" value="TREHALASE"/>
    <property type="match status" value="1"/>
</dbReference>
<dbReference type="AlphaFoldDB" id="A0A7W4KAD6"/>
<dbReference type="InterPro" id="IPR011613">
    <property type="entry name" value="GH15-like"/>
</dbReference>
<sequence>MPGSSPSDDVGERTHRLEIRPLPDGRAREAWPIEHYTALGNGRSVSLVAPDGTVEWWCVPSMDSPPLFDCLLDREEGGYFQAFPDTDCQVERAYRPDSNVMETICISSDGIACLTQSLNSTMAGRLPWSELACRLECLSGTLTFHVRLVCGTQGGTVSPWLQPNPNGSIFHVGSVLAVFCRTENVYVMREDDRGMEARVTLREGERATVALIVSRDEPLVLSPIDEIDTRIDISDRAWRAWAEGVHHDGPHTTLLRRHALLLKLLLYSPSGAIAAAATTSLPEKIGGNRNYDYRYGWIRDAGYAVNAFLRLSIMPESDAAFAWLMQCLDAHGTRVLYSLDGNPVADVQILETMAGYMESRPVVTGNAATRQHQHGIYGDIFETASLFVSRGNVLDQKSARTLSALADECADKWQQKDAGIWELETPQHYTQSKISAWQALTRATELASGGHLPATCAERWGRERDRIAMWIDRYCWSESQQAYTMYAGSDRLDAALALGARFGFGSTQRMSATLDAIRRELGHGALLYRYSGTEKEEGAFLACSFWMCEALAELGRQEEGERFFEACLDALPPTVGILAEMIDPLTGHFLGNIPQGLSHLALIHAACSLAGDRHRSSS</sequence>
<dbReference type="Pfam" id="PF00723">
    <property type="entry name" value="Glyco_hydro_15"/>
    <property type="match status" value="1"/>
</dbReference>
<keyword evidence="3" id="KW-0378">Hydrolase</keyword>
<dbReference type="GO" id="GO:0004553">
    <property type="term" value="F:hydrolase activity, hydrolyzing O-glycosyl compounds"/>
    <property type="evidence" value="ECO:0007669"/>
    <property type="project" value="UniProtKB-ARBA"/>
</dbReference>
<keyword evidence="4" id="KW-1185">Reference proteome</keyword>
<dbReference type="PANTHER" id="PTHR31616:SF0">
    <property type="entry name" value="GLUCAN 1,4-ALPHA-GLUCOSIDASE"/>
    <property type="match status" value="1"/>
</dbReference>
<feature type="domain" description="Trehalase-like N-terminal" evidence="2">
    <location>
        <begin position="28"/>
        <end position="103"/>
    </location>
</feature>
<organism evidence="3 4">
    <name type="scientific">Gluconacetobacter tumulisoli</name>
    <dbReference type="NCBI Taxonomy" id="1286189"/>
    <lineage>
        <taxon>Bacteria</taxon>
        <taxon>Pseudomonadati</taxon>
        <taxon>Pseudomonadota</taxon>
        <taxon>Alphaproteobacteria</taxon>
        <taxon>Acetobacterales</taxon>
        <taxon>Acetobacteraceae</taxon>
        <taxon>Gluconacetobacter</taxon>
    </lineage>
</organism>
<dbReference type="SUPFAM" id="SSF48208">
    <property type="entry name" value="Six-hairpin glycosidases"/>
    <property type="match status" value="1"/>
</dbReference>
<evidence type="ECO:0000313" key="4">
    <source>
        <dbReference type="Proteomes" id="UP000578030"/>
    </source>
</evidence>
<evidence type="ECO:0000259" key="2">
    <source>
        <dbReference type="Pfam" id="PF19291"/>
    </source>
</evidence>
<dbReference type="GO" id="GO:0005975">
    <property type="term" value="P:carbohydrate metabolic process"/>
    <property type="evidence" value="ECO:0007669"/>
    <property type="project" value="InterPro"/>
</dbReference>
<dbReference type="InterPro" id="IPR008928">
    <property type="entry name" value="6-hairpin_glycosidase_sf"/>
</dbReference>
<dbReference type="Gene3D" id="1.50.10.10">
    <property type="match status" value="1"/>
</dbReference>
<evidence type="ECO:0000313" key="3">
    <source>
        <dbReference type="EMBL" id="MBB2203294.1"/>
    </source>
</evidence>
<name>A0A7W4KAD6_9PROT</name>
<accession>A0A7W4KAD6</accession>
<dbReference type="InterPro" id="IPR045582">
    <property type="entry name" value="Trehalase-like_N"/>
</dbReference>
<dbReference type="EMBL" id="JABEQM010000022">
    <property type="protein sequence ID" value="MBB2203294.1"/>
    <property type="molecule type" value="Genomic_DNA"/>
</dbReference>
<feature type="domain" description="GH15-like" evidence="1">
    <location>
        <begin position="251"/>
        <end position="606"/>
    </location>
</feature>
<protein>
    <submittedName>
        <fullName evidence="3">Glycoside hydrolase family 15 protein</fullName>
    </submittedName>
</protein>
<proteinExistence type="predicted"/>
<gene>
    <name evidence="3" type="ORF">HLH28_17245</name>
</gene>
<dbReference type="InterPro" id="IPR012341">
    <property type="entry name" value="6hp_glycosidase-like_sf"/>
</dbReference>
<evidence type="ECO:0000259" key="1">
    <source>
        <dbReference type="Pfam" id="PF00723"/>
    </source>
</evidence>